<dbReference type="InterPro" id="IPR001789">
    <property type="entry name" value="Sig_transdc_resp-reg_receiver"/>
</dbReference>
<organism evidence="3 4">
    <name type="scientific">Rhizobium halophytocola</name>
    <dbReference type="NCBI Taxonomy" id="735519"/>
    <lineage>
        <taxon>Bacteria</taxon>
        <taxon>Pseudomonadati</taxon>
        <taxon>Pseudomonadota</taxon>
        <taxon>Alphaproteobacteria</taxon>
        <taxon>Hyphomicrobiales</taxon>
        <taxon>Rhizobiaceae</taxon>
        <taxon>Rhizobium/Agrobacterium group</taxon>
        <taxon>Rhizobium</taxon>
    </lineage>
</organism>
<evidence type="ECO:0000259" key="2">
    <source>
        <dbReference type="PROSITE" id="PS50110"/>
    </source>
</evidence>
<evidence type="ECO:0000313" key="3">
    <source>
        <dbReference type="EMBL" id="MBP1850257.1"/>
    </source>
</evidence>
<dbReference type="RefSeq" id="WP_209943883.1">
    <property type="nucleotide sequence ID" value="NZ_JAGGJU010000004.1"/>
</dbReference>
<accession>A0ABS4DX63</accession>
<sequence length="124" mass="13281">MAGISELPSETILVVEDNALLALDAASSVTAAGFDVVMTGRGGEALTLLESRRFRAAILDYQVQDGTILKVIRRLNDGKIPFRIVSGMAPGLIEREGIPPGVIRSKPLSYDQVVDDLVASTRLM</sequence>
<gene>
    <name evidence="3" type="ORF">J2Z17_001691</name>
</gene>
<evidence type="ECO:0000256" key="1">
    <source>
        <dbReference type="PROSITE-ProRule" id="PRU00169"/>
    </source>
</evidence>
<dbReference type="PROSITE" id="PS50110">
    <property type="entry name" value="RESPONSE_REGULATORY"/>
    <property type="match status" value="1"/>
</dbReference>
<proteinExistence type="predicted"/>
<feature type="domain" description="Response regulatory" evidence="2">
    <location>
        <begin position="11"/>
        <end position="124"/>
    </location>
</feature>
<evidence type="ECO:0000313" key="4">
    <source>
        <dbReference type="Proteomes" id="UP000759443"/>
    </source>
</evidence>
<reference evidence="3 4" key="1">
    <citation type="submission" date="2021-03" db="EMBL/GenBank/DDBJ databases">
        <title>Genomic Encyclopedia of Type Strains, Phase IV (KMG-IV): sequencing the most valuable type-strain genomes for metagenomic binning, comparative biology and taxonomic classification.</title>
        <authorList>
            <person name="Goeker M."/>
        </authorList>
    </citation>
    <scope>NUCLEOTIDE SEQUENCE [LARGE SCALE GENOMIC DNA]</scope>
    <source>
        <strain evidence="3 4">DSM 21600</strain>
    </source>
</reference>
<dbReference type="SUPFAM" id="SSF52172">
    <property type="entry name" value="CheY-like"/>
    <property type="match status" value="1"/>
</dbReference>
<keyword evidence="1" id="KW-0597">Phosphoprotein</keyword>
<feature type="modified residue" description="4-aspartylphosphate" evidence="1">
    <location>
        <position position="60"/>
    </location>
</feature>
<dbReference type="InterPro" id="IPR011006">
    <property type="entry name" value="CheY-like_superfamily"/>
</dbReference>
<dbReference type="EMBL" id="JAGGJU010000004">
    <property type="protein sequence ID" value="MBP1850257.1"/>
    <property type="molecule type" value="Genomic_DNA"/>
</dbReference>
<dbReference type="Gene3D" id="3.40.50.2300">
    <property type="match status" value="1"/>
</dbReference>
<name>A0ABS4DX63_9HYPH</name>
<dbReference type="Proteomes" id="UP000759443">
    <property type="component" value="Unassembled WGS sequence"/>
</dbReference>
<keyword evidence="4" id="KW-1185">Reference proteome</keyword>
<comment type="caution">
    <text evidence="3">The sequence shown here is derived from an EMBL/GenBank/DDBJ whole genome shotgun (WGS) entry which is preliminary data.</text>
</comment>
<protein>
    <submittedName>
        <fullName evidence="3">CheY-like chemotaxis protein</fullName>
    </submittedName>
</protein>